<dbReference type="AlphaFoldDB" id="A0A9W6SXG9"/>
<feature type="region of interest" description="Disordered" evidence="4">
    <location>
        <begin position="126"/>
        <end position="147"/>
    </location>
</feature>
<organism evidence="6 7">
    <name type="scientific">Candida boidinii</name>
    <name type="common">Yeast</name>
    <dbReference type="NCBI Taxonomy" id="5477"/>
    <lineage>
        <taxon>Eukaryota</taxon>
        <taxon>Fungi</taxon>
        <taxon>Dikarya</taxon>
        <taxon>Ascomycota</taxon>
        <taxon>Saccharomycotina</taxon>
        <taxon>Pichiomycetes</taxon>
        <taxon>Pichiales</taxon>
        <taxon>Pichiaceae</taxon>
        <taxon>Ogataea</taxon>
        <taxon>Ogataea/Candida clade</taxon>
    </lineage>
</organism>
<dbReference type="EMBL" id="BSXN01000361">
    <property type="protein sequence ID" value="GME68244.1"/>
    <property type="molecule type" value="Genomic_DNA"/>
</dbReference>
<dbReference type="PANTHER" id="PTHR22893">
    <property type="entry name" value="NADH OXIDOREDUCTASE-RELATED"/>
    <property type="match status" value="1"/>
</dbReference>
<comment type="caution">
    <text evidence="6">The sequence shown here is derived from an EMBL/GenBank/DDBJ whole genome shotgun (WGS) entry which is preliminary data.</text>
</comment>
<reference evidence="6" key="1">
    <citation type="submission" date="2023-04" db="EMBL/GenBank/DDBJ databases">
        <title>Candida boidinii NBRC 10035.</title>
        <authorList>
            <person name="Ichikawa N."/>
            <person name="Sato H."/>
            <person name="Tonouchi N."/>
        </authorList>
    </citation>
    <scope>NUCLEOTIDE SEQUENCE</scope>
    <source>
        <strain evidence="6">NBRC 10035</strain>
    </source>
</reference>
<gene>
    <name evidence="6" type="ORF">Cboi02_000150700</name>
</gene>
<dbReference type="GO" id="GO:0016628">
    <property type="term" value="F:oxidoreductase activity, acting on the CH-CH group of donors, NAD or NADP as acceptor"/>
    <property type="evidence" value="ECO:0007669"/>
    <property type="project" value="UniProtKB-ARBA"/>
</dbReference>
<dbReference type="Gene3D" id="3.20.20.70">
    <property type="entry name" value="Aldolase class I"/>
    <property type="match status" value="1"/>
</dbReference>
<keyword evidence="3" id="KW-0560">Oxidoreductase</keyword>
<evidence type="ECO:0000256" key="4">
    <source>
        <dbReference type="SAM" id="MobiDB-lite"/>
    </source>
</evidence>
<comment type="similarity">
    <text evidence="2">Belongs to the NADH:flavin oxidoreductase/NADH oxidase family.</text>
</comment>
<evidence type="ECO:0000256" key="2">
    <source>
        <dbReference type="ARBA" id="ARBA00005979"/>
    </source>
</evidence>
<evidence type="ECO:0000313" key="6">
    <source>
        <dbReference type="EMBL" id="GME68244.1"/>
    </source>
</evidence>
<feature type="domain" description="NADH:flavin oxidoreductase/NADH oxidase N-terminal" evidence="5">
    <location>
        <begin position="6"/>
        <end position="361"/>
    </location>
</feature>
<dbReference type="PANTHER" id="PTHR22893:SF129">
    <property type="entry name" value="FLAVIN OXIDOREDUCTASE HXNT"/>
    <property type="match status" value="1"/>
</dbReference>
<name>A0A9W6SXG9_CANBO</name>
<dbReference type="InterPro" id="IPR013785">
    <property type="entry name" value="Aldolase_TIM"/>
</dbReference>
<proteinExistence type="inferred from homology"/>
<dbReference type="SUPFAM" id="SSF51395">
    <property type="entry name" value="FMN-linked oxidoreductases"/>
    <property type="match status" value="1"/>
</dbReference>
<dbReference type="FunFam" id="3.20.20.70:FF:000059">
    <property type="entry name" value="N-ethylmaleimide reductase, FMN-linked"/>
    <property type="match status" value="1"/>
</dbReference>
<dbReference type="Pfam" id="PF00724">
    <property type="entry name" value="Oxidored_FMN"/>
    <property type="match status" value="1"/>
</dbReference>
<evidence type="ECO:0000259" key="5">
    <source>
        <dbReference type="Pfam" id="PF00724"/>
    </source>
</evidence>
<evidence type="ECO:0000313" key="7">
    <source>
        <dbReference type="Proteomes" id="UP001165120"/>
    </source>
</evidence>
<evidence type="ECO:0000256" key="1">
    <source>
        <dbReference type="ARBA" id="ARBA00001917"/>
    </source>
</evidence>
<sequence>MAATSSLFQPISIGTQKLSHRVAQAPCTRFRAAKSGNAYSPTDIMVEYYGQRASEGGLQITEATSISSTAAGYTNCPGMFNDDQIASWKKVTDAVHAKGGLISCQLWHTGRANIAPLINGIQPLSSTSTPLKGPSPIEGYDFSKAPPREMTKKDMEDVIADFASASKNAIEKAGFDFVEIHGANGYLLDQFFHDNVNTRDDEYGGKSMENRARFPFELIEAVVKAIGSTKTGIRLSPYNYFQDTRDSDPNAMWSYICQKIVDLPEPIAYVHMIEPRFDENLSAEDKIKSLGKETKSSELSLDVFRKILNKKNILFIAAGGFDAKTADEKISSGGADVIAFGRIFIANPDLTKRLKEELPLNKHDRSTFYGASPPSKGYIDYPVFEESGLSTA</sequence>
<dbReference type="GO" id="GO:0005829">
    <property type="term" value="C:cytosol"/>
    <property type="evidence" value="ECO:0007669"/>
    <property type="project" value="UniProtKB-ARBA"/>
</dbReference>
<comment type="cofactor">
    <cofactor evidence="1">
        <name>FMN</name>
        <dbReference type="ChEBI" id="CHEBI:58210"/>
    </cofactor>
</comment>
<dbReference type="InterPro" id="IPR001155">
    <property type="entry name" value="OxRdtase_FMN_N"/>
</dbReference>
<protein>
    <submittedName>
        <fullName evidence="6">Unnamed protein product</fullName>
    </submittedName>
</protein>
<dbReference type="GO" id="GO:0003959">
    <property type="term" value="F:NADPH dehydrogenase activity"/>
    <property type="evidence" value="ECO:0007669"/>
    <property type="project" value="TreeGrafter"/>
</dbReference>
<dbReference type="Proteomes" id="UP001165120">
    <property type="component" value="Unassembled WGS sequence"/>
</dbReference>
<evidence type="ECO:0000256" key="3">
    <source>
        <dbReference type="ARBA" id="ARBA00023002"/>
    </source>
</evidence>
<dbReference type="GO" id="GO:0010181">
    <property type="term" value="F:FMN binding"/>
    <property type="evidence" value="ECO:0007669"/>
    <property type="project" value="InterPro"/>
</dbReference>
<accession>A0A9W6SXG9</accession>
<dbReference type="InterPro" id="IPR045247">
    <property type="entry name" value="Oye-like"/>
</dbReference>
<dbReference type="CDD" id="cd02933">
    <property type="entry name" value="OYE_like_FMN"/>
    <property type="match status" value="1"/>
</dbReference>
<keyword evidence="7" id="KW-1185">Reference proteome</keyword>